<dbReference type="Proteomes" id="UP000001975">
    <property type="component" value="Chromosome"/>
</dbReference>
<dbReference type="Gene3D" id="3.40.50.2000">
    <property type="entry name" value="Glycogen Phosphorylase B"/>
    <property type="match status" value="2"/>
</dbReference>
<keyword evidence="3" id="KW-0808">Transferase</keyword>
<dbReference type="eggNOG" id="arCOG01403">
    <property type="taxonomic scope" value="Archaea"/>
</dbReference>
<dbReference type="HOGENOM" id="CLU_009583_2_2_2"/>
<keyword evidence="3" id="KW-0328">Glycosyltransferase</keyword>
<reference evidence="3 4" key="1">
    <citation type="journal article" date="2006" name="BMC Genomics">
        <title>The genome of the square archaeon Haloquadratum walsbyi: life at the limits of water activity.</title>
        <authorList>
            <person name="Bolhuis H.H."/>
            <person name="Palm P.P."/>
            <person name="Wende A.W."/>
            <person name="Falb M.M."/>
            <person name="Rampp M.M."/>
            <person name="Rodriguez-Valera F.F."/>
            <person name="Pfeiffer F.F."/>
            <person name="Oesterhelt D.D."/>
        </authorList>
    </citation>
    <scope>NUCLEOTIDE SEQUENCE [LARGE SCALE GENOMIC DNA]</scope>
    <source>
        <strain evidence="4">DSM 16790 / HBSQ001</strain>
    </source>
</reference>
<dbReference type="SUPFAM" id="SSF53756">
    <property type="entry name" value="UDP-Glycosyltransferase/glycogen phosphorylase"/>
    <property type="match status" value="1"/>
</dbReference>
<dbReference type="KEGG" id="hwa:HQ_3539A"/>
<gene>
    <name evidence="3" type="primary">gth8</name>
    <name evidence="3" type="ordered locus">HQ_3539A</name>
</gene>
<dbReference type="Pfam" id="PF13439">
    <property type="entry name" value="Glyco_transf_4"/>
    <property type="match status" value="1"/>
</dbReference>
<dbReference type="EMBL" id="AM180088">
    <property type="protein sequence ID" value="CAJ53629.1"/>
    <property type="molecule type" value="Genomic_DNA"/>
</dbReference>
<dbReference type="PANTHER" id="PTHR45947:SF3">
    <property type="entry name" value="SULFOQUINOVOSYL TRANSFERASE SQD2"/>
    <property type="match status" value="1"/>
</dbReference>
<dbReference type="EC" id="2.4.-.-" evidence="3"/>
<keyword evidence="4" id="KW-1185">Reference proteome</keyword>
<dbReference type="AlphaFoldDB" id="Q18EJ5"/>
<dbReference type="GeneID" id="4193537"/>
<dbReference type="PANTHER" id="PTHR45947">
    <property type="entry name" value="SULFOQUINOVOSYL TRANSFERASE SQD2"/>
    <property type="match status" value="1"/>
</dbReference>
<dbReference type="GO" id="GO:0016757">
    <property type="term" value="F:glycosyltransferase activity"/>
    <property type="evidence" value="ECO:0007669"/>
    <property type="project" value="UniProtKB-KW"/>
</dbReference>
<dbReference type="InterPro" id="IPR001296">
    <property type="entry name" value="Glyco_trans_1"/>
</dbReference>
<evidence type="ECO:0000313" key="4">
    <source>
        <dbReference type="Proteomes" id="UP000001975"/>
    </source>
</evidence>
<dbReference type="InterPro" id="IPR050194">
    <property type="entry name" value="Glycosyltransferase_grp1"/>
</dbReference>
<organism evidence="3 4">
    <name type="scientific">Haloquadratum walsbyi (strain DSM 16790 / HBSQ001)</name>
    <dbReference type="NCBI Taxonomy" id="362976"/>
    <lineage>
        <taxon>Archaea</taxon>
        <taxon>Methanobacteriati</taxon>
        <taxon>Methanobacteriota</taxon>
        <taxon>Stenosarchaea group</taxon>
        <taxon>Halobacteria</taxon>
        <taxon>Halobacteriales</taxon>
        <taxon>Haloferacaceae</taxon>
        <taxon>Haloquadratum</taxon>
    </lineage>
</organism>
<dbReference type="STRING" id="362976.HQ_3539A"/>
<proteinExistence type="predicted"/>
<dbReference type="CAZy" id="GT4">
    <property type="family name" value="Glycosyltransferase Family 4"/>
</dbReference>
<dbReference type="Pfam" id="PF00534">
    <property type="entry name" value="Glycos_transf_1"/>
    <property type="match status" value="1"/>
</dbReference>
<feature type="domain" description="Glycosyl transferase family 1" evidence="1">
    <location>
        <begin position="199"/>
        <end position="355"/>
    </location>
</feature>
<sequence length="378" mass="41584">MRVAFVSNVIHPYITGGAQKRIHEIGTRLADNGHDITIYGRHFWDGPKEITHEGMTLRAVSPEHELYTGSDGERSIMEALKFAKDVVIPLRRRLDEHDVVVASVFPYFPVLAAQLSTLGKETPIVTTWHEVWRSYWEEYLGALATFGKIVEGLTARVPQYPIAVSDLTADRLRKLGAERTKVRTVPNGIDYASIQETPPADHGFDVLFAGRLISDKQVDILLNAFDRGAPADATLGIVGDGPKRDALEMQAQALDSSHQITFLGFLDEYEEVLKQMRAADVFVSPSTREGFGITAVEAMAAGCTVIGADHPDSAVDEVVDNAGFLANPTAEDVAPVLERALRGKQPSTEPQTRAKEFDWDRVAESALEAYTAAVTRDW</sequence>
<feature type="domain" description="Glycosyltransferase subfamily 4-like N-terminal" evidence="2">
    <location>
        <begin position="16"/>
        <end position="191"/>
    </location>
</feature>
<evidence type="ECO:0000259" key="2">
    <source>
        <dbReference type="Pfam" id="PF13439"/>
    </source>
</evidence>
<protein>
    <submittedName>
        <fullName evidence="3">Probable glycosyltransferase, type 1</fullName>
        <ecNumber evidence="3">2.4.-.-</ecNumber>
    </submittedName>
</protein>
<dbReference type="RefSeq" id="WP_011572720.1">
    <property type="nucleotide sequence ID" value="NC_008212.1"/>
</dbReference>
<accession>Q18EJ5</accession>
<name>Q18EJ5_HALWD</name>
<dbReference type="InterPro" id="IPR028098">
    <property type="entry name" value="Glyco_trans_4-like_N"/>
</dbReference>
<dbReference type="CDD" id="cd03801">
    <property type="entry name" value="GT4_PimA-like"/>
    <property type="match status" value="1"/>
</dbReference>
<evidence type="ECO:0000259" key="1">
    <source>
        <dbReference type="Pfam" id="PF00534"/>
    </source>
</evidence>
<evidence type="ECO:0000313" key="3">
    <source>
        <dbReference type="EMBL" id="CAJ53629.1"/>
    </source>
</evidence>